<feature type="transmembrane region" description="Helical" evidence="1">
    <location>
        <begin position="39"/>
        <end position="59"/>
    </location>
</feature>
<sequence length="234" mass="27047">MWFIIGIAILIFIIIPILISIIILVIYGVGFLLKKIYEILGTILSVVMRVLVTIILPTVETIDYAFTKDKRKWNEIIEKREEFKEHKAIKKKNGEKTINYYFRFAKHGVSLLLCLVELSYFAAVVTLIIMFPTVYIISTLFPQSFTPYLLGTIILMLTLPLTVCMAPIQYRIQALPVSFLLQTMLLWIQFRENLSMDTVFCIGFEVFVYILFSFSHAVFIAELSEEQSTAFETL</sequence>
<dbReference type="Proteomes" id="UP000254950">
    <property type="component" value="Unassembled WGS sequence"/>
</dbReference>
<keyword evidence="1" id="KW-0812">Transmembrane</keyword>
<accession>A0A380ZFM4</accession>
<feature type="transmembrane region" description="Helical" evidence="1">
    <location>
        <begin position="6"/>
        <end position="27"/>
    </location>
</feature>
<evidence type="ECO:0000313" key="2">
    <source>
        <dbReference type="EMBL" id="SUV44965.1"/>
    </source>
</evidence>
<name>A0A380ZFM4_BARDO</name>
<dbReference type="AlphaFoldDB" id="A0A380ZFM4"/>
<feature type="transmembrane region" description="Helical" evidence="1">
    <location>
        <begin position="202"/>
        <end position="221"/>
    </location>
</feature>
<feature type="transmembrane region" description="Helical" evidence="1">
    <location>
        <begin position="148"/>
        <end position="168"/>
    </location>
</feature>
<feature type="transmembrane region" description="Helical" evidence="1">
    <location>
        <begin position="120"/>
        <end position="141"/>
    </location>
</feature>
<evidence type="ECO:0000313" key="3">
    <source>
        <dbReference type="Proteomes" id="UP000254950"/>
    </source>
</evidence>
<organism evidence="2 3">
    <name type="scientific">Bartonella doshiae</name>
    <dbReference type="NCBI Taxonomy" id="33044"/>
    <lineage>
        <taxon>Bacteria</taxon>
        <taxon>Pseudomonadati</taxon>
        <taxon>Pseudomonadota</taxon>
        <taxon>Alphaproteobacteria</taxon>
        <taxon>Hyphomicrobiales</taxon>
        <taxon>Bartonellaceae</taxon>
        <taxon>Bartonella</taxon>
    </lineage>
</organism>
<proteinExistence type="predicted"/>
<keyword evidence="1" id="KW-1133">Transmembrane helix</keyword>
<reference evidence="2 3" key="1">
    <citation type="submission" date="2018-06" db="EMBL/GenBank/DDBJ databases">
        <authorList>
            <consortium name="Pathogen Informatics"/>
            <person name="Doyle S."/>
        </authorList>
    </citation>
    <scope>NUCLEOTIDE SEQUENCE [LARGE SCALE GENOMIC DNA]</scope>
    <source>
        <strain evidence="2 3">NCTC12862</strain>
    </source>
</reference>
<evidence type="ECO:0000256" key="1">
    <source>
        <dbReference type="SAM" id="Phobius"/>
    </source>
</evidence>
<protein>
    <submittedName>
        <fullName evidence="2">Uncharacterized protein</fullName>
    </submittedName>
</protein>
<dbReference type="EMBL" id="UFTF01000001">
    <property type="protein sequence ID" value="SUV44965.1"/>
    <property type="molecule type" value="Genomic_DNA"/>
</dbReference>
<dbReference type="RefSeq" id="WP_004854250.1">
    <property type="nucleotide sequence ID" value="NZ_CACVBH010000017.1"/>
</dbReference>
<gene>
    <name evidence="2" type="ORF">NCTC12862_00711</name>
</gene>
<keyword evidence="1" id="KW-0472">Membrane</keyword>